<dbReference type="EMBL" id="CAMAPD010000023">
    <property type="protein sequence ID" value="CAH9066996.1"/>
    <property type="molecule type" value="Genomic_DNA"/>
</dbReference>
<dbReference type="Proteomes" id="UP001152485">
    <property type="component" value="Unassembled WGS sequence"/>
</dbReference>
<organism evidence="1 2">
    <name type="scientific">Pseudoalteromonas holothuriae</name>
    <dbReference type="NCBI Taxonomy" id="2963714"/>
    <lineage>
        <taxon>Bacteria</taxon>
        <taxon>Pseudomonadati</taxon>
        <taxon>Pseudomonadota</taxon>
        <taxon>Gammaproteobacteria</taxon>
        <taxon>Alteromonadales</taxon>
        <taxon>Pseudoalteromonadaceae</taxon>
        <taxon>Pseudoalteromonas</taxon>
    </lineage>
</organism>
<sequence length="76" mass="8415">MSGAQIKPEWSEPKYGVAIPVEALNGYQLARPNGGESPFGWELFTNSYPEAGRGGWSQFLINPVPIENAHIFRLKP</sequence>
<gene>
    <name evidence="1" type="ORF">PSECIP111951_03686</name>
</gene>
<comment type="caution">
    <text evidence="1">The sequence shown here is derived from an EMBL/GenBank/DDBJ whole genome shotgun (WGS) entry which is preliminary data.</text>
</comment>
<accession>A0ABM9GMJ4</accession>
<evidence type="ECO:0000313" key="2">
    <source>
        <dbReference type="Proteomes" id="UP001152485"/>
    </source>
</evidence>
<evidence type="ECO:0000313" key="1">
    <source>
        <dbReference type="EMBL" id="CAH9066996.1"/>
    </source>
</evidence>
<reference evidence="1 2" key="1">
    <citation type="submission" date="2022-07" db="EMBL/GenBank/DDBJ databases">
        <authorList>
            <person name="Criscuolo A."/>
        </authorList>
    </citation>
    <scope>NUCLEOTIDE SEQUENCE [LARGE SCALE GENOMIC DNA]</scope>
    <source>
        <strain evidence="2">CIP 111951</strain>
    </source>
</reference>
<protein>
    <submittedName>
        <fullName evidence="1">Uncharacterized protein</fullName>
    </submittedName>
</protein>
<proteinExistence type="predicted"/>
<dbReference type="RefSeq" id="WP_261594996.1">
    <property type="nucleotide sequence ID" value="NZ_CAMAPD010000023.1"/>
</dbReference>
<name>A0ABM9GMJ4_9GAMM</name>